<comment type="catalytic activity">
    <reaction evidence="1">
        <text>adenosine(2030) in 23S rRNA + S-adenosyl-L-methionine = N(6)-methyladenosine(2030) in 23S rRNA + S-adenosyl-L-homocysteine + H(+)</text>
        <dbReference type="Rhea" id="RHEA:43736"/>
        <dbReference type="Rhea" id="RHEA-COMP:10668"/>
        <dbReference type="Rhea" id="RHEA-COMP:10669"/>
        <dbReference type="ChEBI" id="CHEBI:15378"/>
        <dbReference type="ChEBI" id="CHEBI:57856"/>
        <dbReference type="ChEBI" id="CHEBI:59789"/>
        <dbReference type="ChEBI" id="CHEBI:74411"/>
        <dbReference type="ChEBI" id="CHEBI:74449"/>
        <dbReference type="EC" id="2.1.1.266"/>
    </reaction>
</comment>
<dbReference type="SUPFAM" id="SSF53335">
    <property type="entry name" value="S-adenosyl-L-methionine-dependent methyltransferases"/>
    <property type="match status" value="1"/>
</dbReference>
<dbReference type="InterPro" id="IPR029063">
    <property type="entry name" value="SAM-dependent_MTases_sf"/>
</dbReference>
<protein>
    <recommendedName>
        <fullName evidence="1">Ribosomal RNA large subunit methyltransferase J</fullName>
        <ecNumber evidence="1">2.1.1.266</ecNumber>
    </recommendedName>
    <alternativeName>
        <fullName evidence="1">23S rRNA (adenine(2030)-N6)-methyltransferase</fullName>
    </alternativeName>
    <alternativeName>
        <fullName evidence="1">23S rRNA m6A2030 methyltransferase</fullName>
    </alternativeName>
</protein>
<dbReference type="HAMAP" id="MF_00934">
    <property type="entry name" value="23SrRNA_methyltr_J"/>
    <property type="match status" value="1"/>
</dbReference>
<feature type="site" description="Interaction with substrate rRNA" evidence="1">
    <location>
        <position position="14"/>
    </location>
</feature>
<dbReference type="InterPro" id="IPR007473">
    <property type="entry name" value="RlmJ"/>
</dbReference>
<feature type="binding site" evidence="1">
    <location>
        <position position="52"/>
    </location>
    <ligand>
        <name>S-adenosyl-L-methionine</name>
        <dbReference type="ChEBI" id="CHEBI:59789"/>
    </ligand>
</feature>
<sequence length="292" mass="32471">MVPPRCSRIAMLAYQHAYHAGNFADVHKHLTLFAVLQYLLRKSSAITYVDTHAGRGLYPLEAEETQRLREYRQGAAAVWAAREVLADDSLLAAWCERLGDAQSGASTLSHYPGSPWWLANDCREQDRLALFELHPGEATHLEAQVLPPQARRQHADGLAGIRALLPPATPRFCALIDPSYERKQEYTDVAATLQAVAAKVRHAIVMIWYPLLPSGRHHDLLTAARRSGLRKLWRSELTLHPPGEATHGMYGSGMLLLNPPWGIDTQLNASLTRVASCLGDTASHVSQWWVPE</sequence>
<keyword evidence="1" id="KW-0949">S-adenosyl-L-methionine</keyword>
<dbReference type="GO" id="GO:0070475">
    <property type="term" value="P:rRNA base methylation"/>
    <property type="evidence" value="ECO:0007669"/>
    <property type="project" value="UniProtKB-UniRule"/>
</dbReference>
<dbReference type="AlphaFoldDB" id="Q1QSA4"/>
<dbReference type="KEGG" id="csa:Csal_3310"/>
<proteinExistence type="inferred from homology"/>
<evidence type="ECO:0000256" key="1">
    <source>
        <dbReference type="HAMAP-Rule" id="MF_00934"/>
    </source>
</evidence>
<feature type="binding site" evidence="1">
    <location>
        <position position="132"/>
    </location>
    <ligand>
        <name>S-adenosyl-L-methionine</name>
        <dbReference type="ChEBI" id="CHEBI:59789"/>
    </ligand>
</feature>
<feature type="binding site" evidence="1">
    <location>
        <begin position="156"/>
        <end position="157"/>
    </location>
    <ligand>
        <name>S-adenosyl-L-methionine</name>
        <dbReference type="ChEBI" id="CHEBI:59789"/>
    </ligand>
</feature>
<feature type="binding site" evidence="1">
    <location>
        <position position="114"/>
    </location>
    <ligand>
        <name>S-adenosyl-L-methionine</name>
        <dbReference type="ChEBI" id="CHEBI:59789"/>
    </ligand>
</feature>
<accession>Q1QSA4</accession>
<organism evidence="2 3">
    <name type="scientific">Chromohalobacter israelensis (strain ATCC BAA-138 / DSM 3043 / CIP 106854 / NCIMB 13768 / 1H11)</name>
    <name type="common">Chromohalobacter salexigens</name>
    <dbReference type="NCBI Taxonomy" id="290398"/>
    <lineage>
        <taxon>Bacteria</taxon>
        <taxon>Pseudomonadati</taxon>
        <taxon>Pseudomonadota</taxon>
        <taxon>Gammaproteobacteria</taxon>
        <taxon>Oceanospirillales</taxon>
        <taxon>Halomonadaceae</taxon>
        <taxon>Chromohalobacter</taxon>
    </lineage>
</organism>
<feature type="binding site" evidence="1">
    <location>
        <position position="177"/>
    </location>
    <ligand>
        <name>S-adenosyl-L-methionine</name>
        <dbReference type="ChEBI" id="CHEBI:59789"/>
    </ligand>
</feature>
<dbReference type="EMBL" id="CP000285">
    <property type="protein sequence ID" value="ABE60654.1"/>
    <property type="molecule type" value="Genomic_DNA"/>
</dbReference>
<evidence type="ECO:0000313" key="3">
    <source>
        <dbReference type="Proteomes" id="UP000000239"/>
    </source>
</evidence>
<keyword evidence="1" id="KW-0489">Methyltransferase</keyword>
<dbReference type="STRING" id="290398.Csal_3310"/>
<keyword evidence="1" id="KW-0808">Transferase</keyword>
<keyword evidence="1" id="KW-0694">RNA-binding</keyword>
<comment type="similarity">
    <text evidence="1">Belongs to the RlmJ family.</text>
</comment>
<dbReference type="HOGENOM" id="CLU_061769_0_0_6"/>
<evidence type="ECO:0000313" key="2">
    <source>
        <dbReference type="EMBL" id="ABE60654.1"/>
    </source>
</evidence>
<dbReference type="Proteomes" id="UP000000239">
    <property type="component" value="Chromosome"/>
</dbReference>
<dbReference type="Gene3D" id="3.40.50.150">
    <property type="entry name" value="Vaccinia Virus protein VP39"/>
    <property type="match status" value="1"/>
</dbReference>
<feature type="binding site" evidence="1">
    <location>
        <position position="29"/>
    </location>
    <ligand>
        <name>S-adenosyl-L-methionine</name>
        <dbReference type="ChEBI" id="CHEBI:59789"/>
    </ligand>
</feature>
<dbReference type="eggNOG" id="COG2961">
    <property type="taxonomic scope" value="Bacteria"/>
</dbReference>
<dbReference type="EC" id="2.1.1.266" evidence="1"/>
<dbReference type="Pfam" id="PF04378">
    <property type="entry name" value="RsmJ"/>
    <property type="match status" value="1"/>
</dbReference>
<feature type="active site" description="Proton acceptor" evidence="1">
    <location>
        <position position="177"/>
    </location>
</feature>
<name>Q1QSA4_CHRI1</name>
<gene>
    <name evidence="1" type="primary">rlmJ</name>
    <name evidence="2" type="ordered locus">Csal_3310</name>
</gene>
<reference evidence="2 3" key="1">
    <citation type="journal article" date="2011" name="Stand. Genomic Sci.">
        <title>Complete genome sequence of the halophilic and highly halotolerant Chromohalobacter salexigens type strain (1H11(T)).</title>
        <authorList>
            <person name="Copeland A."/>
            <person name="O'Connor K."/>
            <person name="Lucas S."/>
            <person name="Lapidus A."/>
            <person name="Berry K.W."/>
            <person name="Detter J.C."/>
            <person name="Del Rio T.G."/>
            <person name="Hammon N."/>
            <person name="Dalin E."/>
            <person name="Tice H."/>
            <person name="Pitluck S."/>
            <person name="Bruce D."/>
            <person name="Goodwin L."/>
            <person name="Han C."/>
            <person name="Tapia R."/>
            <person name="Saunders E."/>
            <person name="Schmutz J."/>
            <person name="Brettin T."/>
            <person name="Larimer F."/>
            <person name="Land M."/>
            <person name="Hauser L."/>
            <person name="Vargas C."/>
            <person name="Nieto J.J."/>
            <person name="Kyrpides N.C."/>
            <person name="Ivanova N."/>
            <person name="Goker M."/>
            <person name="Klenk H.P."/>
            <person name="Csonka L.N."/>
            <person name="Woyke T."/>
        </authorList>
    </citation>
    <scope>NUCLEOTIDE SEQUENCE [LARGE SCALE GENOMIC DNA]</scope>
    <source>
        <strain evidence="3">ATCC BAA-138 / DSM 3043 / CIP 106854 / NCIMB 13768 / 1H11</strain>
    </source>
</reference>
<comment type="subunit">
    <text evidence="1">Monomer.</text>
</comment>
<keyword evidence="1" id="KW-0698">rRNA processing</keyword>
<dbReference type="PANTHER" id="PTHR37426:SF1">
    <property type="entry name" value="RIBOSOMAL RNA LARGE SUBUNIT METHYLTRANSFERASE J"/>
    <property type="match status" value="1"/>
</dbReference>
<keyword evidence="3" id="KW-1185">Reference proteome</keyword>
<dbReference type="GO" id="GO:0003723">
    <property type="term" value="F:RNA binding"/>
    <property type="evidence" value="ECO:0007669"/>
    <property type="project" value="UniProtKB-UniRule"/>
</dbReference>
<comment type="function">
    <text evidence="1">Specifically methylates the adenine in position 2030 of 23S rRNA.</text>
</comment>
<dbReference type="PANTHER" id="PTHR37426">
    <property type="entry name" value="RIBOSOMAL RNA LARGE SUBUNIT METHYLTRANSFERASE J"/>
    <property type="match status" value="1"/>
</dbReference>
<dbReference type="GO" id="GO:0036307">
    <property type="term" value="F:23S rRNA (adenine(2030)-N(6))-methyltransferase activity"/>
    <property type="evidence" value="ECO:0007669"/>
    <property type="project" value="UniProtKB-UniRule"/>
</dbReference>
<dbReference type="GO" id="GO:0005829">
    <property type="term" value="C:cytosol"/>
    <property type="evidence" value="ECO:0007669"/>
    <property type="project" value="TreeGrafter"/>
</dbReference>